<sequence length="146" mass="16712">MDYSRCCARTVDLIRKRFSANTPILLGIRGRGRGGTPFDCFFSFSNPLHVSPCRTSRLGECVCVGINVLMMVIQGLMVSVVFPFCPHVGRGLANRWRCSCLHLTRYHTVSDGRRRYAHSTRTERIAMCQTRCGMWRSFLLIRFSIE</sequence>
<name>A0A6J3M3E2_9PEZI</name>
<evidence type="ECO:0000313" key="1">
    <source>
        <dbReference type="Proteomes" id="UP000504637"/>
    </source>
</evidence>
<dbReference type="GeneID" id="54357683"/>
<dbReference type="RefSeq" id="XP_033459454.1">
    <property type="nucleotide sequence ID" value="XM_033599884.1"/>
</dbReference>
<keyword evidence="1" id="KW-1185">Reference proteome</keyword>
<accession>A0A6J3M3E2</accession>
<protein>
    <submittedName>
        <fullName evidence="2">Uncharacterized protein</fullName>
    </submittedName>
</protein>
<reference evidence="2" key="2">
    <citation type="submission" date="2020-04" db="EMBL/GenBank/DDBJ databases">
        <authorList>
            <consortium name="NCBI Genome Project"/>
        </authorList>
    </citation>
    <scope>NUCLEOTIDE SEQUENCE</scope>
    <source>
        <strain evidence="2">CBS 342.82</strain>
    </source>
</reference>
<dbReference type="AlphaFoldDB" id="A0A6J3M3E2"/>
<dbReference type="Proteomes" id="UP000504637">
    <property type="component" value="Unplaced"/>
</dbReference>
<gene>
    <name evidence="2" type="ORF">K489DRAFT_242468</name>
</gene>
<proteinExistence type="predicted"/>
<reference evidence="2" key="3">
    <citation type="submission" date="2025-08" db="UniProtKB">
        <authorList>
            <consortium name="RefSeq"/>
        </authorList>
    </citation>
    <scope>IDENTIFICATION</scope>
    <source>
        <strain evidence="2">CBS 342.82</strain>
    </source>
</reference>
<evidence type="ECO:0000313" key="2">
    <source>
        <dbReference type="RefSeq" id="XP_033459454.1"/>
    </source>
</evidence>
<organism evidence="2">
    <name type="scientific">Dissoconium aciculare CBS 342.82</name>
    <dbReference type="NCBI Taxonomy" id="1314786"/>
    <lineage>
        <taxon>Eukaryota</taxon>
        <taxon>Fungi</taxon>
        <taxon>Dikarya</taxon>
        <taxon>Ascomycota</taxon>
        <taxon>Pezizomycotina</taxon>
        <taxon>Dothideomycetes</taxon>
        <taxon>Dothideomycetidae</taxon>
        <taxon>Mycosphaerellales</taxon>
        <taxon>Dissoconiaceae</taxon>
        <taxon>Dissoconium</taxon>
    </lineage>
</organism>
<reference evidence="2" key="1">
    <citation type="submission" date="2020-01" db="EMBL/GenBank/DDBJ databases">
        <authorList>
            <consortium name="DOE Joint Genome Institute"/>
            <person name="Haridas S."/>
            <person name="Albert R."/>
            <person name="Binder M."/>
            <person name="Bloem J."/>
            <person name="Labutti K."/>
            <person name="Salamov A."/>
            <person name="Andreopoulos B."/>
            <person name="Baker S.E."/>
            <person name="Barry K."/>
            <person name="Bills G."/>
            <person name="Bluhm B.H."/>
            <person name="Cannon C."/>
            <person name="Castanera R."/>
            <person name="Culley D.E."/>
            <person name="Daum C."/>
            <person name="Ezra D."/>
            <person name="Gonzalez J.B."/>
            <person name="Henrissat B."/>
            <person name="Kuo A."/>
            <person name="Liang C."/>
            <person name="Lipzen A."/>
            <person name="Lutzoni F."/>
            <person name="Magnuson J."/>
            <person name="Mondo S."/>
            <person name="Nolan M."/>
            <person name="Ohm R."/>
            <person name="Pangilinan J."/>
            <person name="Park H.-J."/>
            <person name="Ramirez L."/>
            <person name="Alfaro M."/>
            <person name="Sun H."/>
            <person name="Tritt A."/>
            <person name="Yoshinaga Y."/>
            <person name="Zwiers L.-H."/>
            <person name="Turgeon B.G."/>
            <person name="Goodwin S.B."/>
            <person name="Spatafora J.W."/>
            <person name="Crous P.W."/>
            <person name="Grigoriev I.V."/>
        </authorList>
    </citation>
    <scope>NUCLEOTIDE SEQUENCE</scope>
    <source>
        <strain evidence="2">CBS 342.82</strain>
    </source>
</reference>